<gene>
    <name evidence="1" type="ORF">BDY21DRAFT_178018</name>
</gene>
<evidence type="ECO:0000313" key="2">
    <source>
        <dbReference type="Proteomes" id="UP000799766"/>
    </source>
</evidence>
<sequence length="158" mass="17787">MPGHGVLRWSSSAFPGSFDSRAIRHTYANHSNPTRRCGSFDVTDRAQNEILSRNDFPRLQSPPEVSQPIGFAFLHARCRHHTRRSPPPQMCLPMICRSGGMLLLFSNRTHLHVFLCLSLMIVARRLLTNMQGPDSSITSNSKLVSFPTQAYLSLVVLR</sequence>
<dbReference type="AlphaFoldDB" id="A0A6A6P8K2"/>
<accession>A0A6A6P8K2</accession>
<proteinExistence type="predicted"/>
<organism evidence="1 2">
    <name type="scientific">Lineolata rhizophorae</name>
    <dbReference type="NCBI Taxonomy" id="578093"/>
    <lineage>
        <taxon>Eukaryota</taxon>
        <taxon>Fungi</taxon>
        <taxon>Dikarya</taxon>
        <taxon>Ascomycota</taxon>
        <taxon>Pezizomycotina</taxon>
        <taxon>Dothideomycetes</taxon>
        <taxon>Dothideomycetes incertae sedis</taxon>
        <taxon>Lineolatales</taxon>
        <taxon>Lineolataceae</taxon>
        <taxon>Lineolata</taxon>
    </lineage>
</organism>
<evidence type="ECO:0000313" key="1">
    <source>
        <dbReference type="EMBL" id="KAF2459783.1"/>
    </source>
</evidence>
<reference evidence="1" key="1">
    <citation type="journal article" date="2020" name="Stud. Mycol.">
        <title>101 Dothideomycetes genomes: a test case for predicting lifestyles and emergence of pathogens.</title>
        <authorList>
            <person name="Haridas S."/>
            <person name="Albert R."/>
            <person name="Binder M."/>
            <person name="Bloem J."/>
            <person name="Labutti K."/>
            <person name="Salamov A."/>
            <person name="Andreopoulos B."/>
            <person name="Baker S."/>
            <person name="Barry K."/>
            <person name="Bills G."/>
            <person name="Bluhm B."/>
            <person name="Cannon C."/>
            <person name="Castanera R."/>
            <person name="Culley D."/>
            <person name="Daum C."/>
            <person name="Ezra D."/>
            <person name="Gonzalez J."/>
            <person name="Henrissat B."/>
            <person name="Kuo A."/>
            <person name="Liang C."/>
            <person name="Lipzen A."/>
            <person name="Lutzoni F."/>
            <person name="Magnuson J."/>
            <person name="Mondo S."/>
            <person name="Nolan M."/>
            <person name="Ohm R."/>
            <person name="Pangilinan J."/>
            <person name="Park H.-J."/>
            <person name="Ramirez L."/>
            <person name="Alfaro M."/>
            <person name="Sun H."/>
            <person name="Tritt A."/>
            <person name="Yoshinaga Y."/>
            <person name="Zwiers L.-H."/>
            <person name="Turgeon B."/>
            <person name="Goodwin S."/>
            <person name="Spatafora J."/>
            <person name="Crous P."/>
            <person name="Grigoriev I."/>
        </authorList>
    </citation>
    <scope>NUCLEOTIDE SEQUENCE</scope>
    <source>
        <strain evidence="1">ATCC 16933</strain>
    </source>
</reference>
<dbReference type="Proteomes" id="UP000799766">
    <property type="component" value="Unassembled WGS sequence"/>
</dbReference>
<dbReference type="EMBL" id="MU001674">
    <property type="protein sequence ID" value="KAF2459783.1"/>
    <property type="molecule type" value="Genomic_DNA"/>
</dbReference>
<name>A0A6A6P8K2_9PEZI</name>
<keyword evidence="2" id="KW-1185">Reference proteome</keyword>
<protein>
    <submittedName>
        <fullName evidence="1">Uncharacterized protein</fullName>
    </submittedName>
</protein>